<feature type="domain" description="ABC transmembrane type-1" evidence="8">
    <location>
        <begin position="73"/>
        <end position="262"/>
    </location>
</feature>
<name>A0ABP4S918_9ACTN</name>
<dbReference type="InterPro" id="IPR000515">
    <property type="entry name" value="MetI-like"/>
</dbReference>
<feature type="transmembrane region" description="Helical" evidence="7">
    <location>
        <begin position="136"/>
        <end position="157"/>
    </location>
</feature>
<keyword evidence="2 7" id="KW-0813">Transport</keyword>
<dbReference type="InterPro" id="IPR035906">
    <property type="entry name" value="MetI-like_sf"/>
</dbReference>
<keyword evidence="10" id="KW-1185">Reference proteome</keyword>
<accession>A0ABP4S918</accession>
<reference evidence="10" key="1">
    <citation type="journal article" date="2019" name="Int. J. Syst. Evol. Microbiol.">
        <title>The Global Catalogue of Microorganisms (GCM) 10K type strain sequencing project: providing services to taxonomists for standard genome sequencing and annotation.</title>
        <authorList>
            <consortium name="The Broad Institute Genomics Platform"/>
            <consortium name="The Broad Institute Genome Sequencing Center for Infectious Disease"/>
            <person name="Wu L."/>
            <person name="Ma J."/>
        </authorList>
    </citation>
    <scope>NUCLEOTIDE SEQUENCE [LARGE SCALE GENOMIC DNA]</scope>
    <source>
        <strain evidence="10">JCM 14718</strain>
    </source>
</reference>
<dbReference type="CDD" id="cd06261">
    <property type="entry name" value="TM_PBP2"/>
    <property type="match status" value="1"/>
</dbReference>
<evidence type="ECO:0000256" key="7">
    <source>
        <dbReference type="RuleBase" id="RU363032"/>
    </source>
</evidence>
<feature type="transmembrane region" description="Helical" evidence="7">
    <location>
        <begin position="72"/>
        <end position="96"/>
    </location>
</feature>
<dbReference type="PANTHER" id="PTHR43744:SF12">
    <property type="entry name" value="ABC TRANSPORTER PERMEASE PROTEIN MG189-RELATED"/>
    <property type="match status" value="1"/>
</dbReference>
<evidence type="ECO:0000256" key="4">
    <source>
        <dbReference type="ARBA" id="ARBA00022692"/>
    </source>
</evidence>
<evidence type="ECO:0000259" key="8">
    <source>
        <dbReference type="PROSITE" id="PS50928"/>
    </source>
</evidence>
<protein>
    <submittedName>
        <fullName evidence="9">Carbohydrate ABC transporter permease</fullName>
    </submittedName>
</protein>
<feature type="transmembrane region" description="Helical" evidence="7">
    <location>
        <begin position="108"/>
        <end position="130"/>
    </location>
</feature>
<evidence type="ECO:0000256" key="2">
    <source>
        <dbReference type="ARBA" id="ARBA00022448"/>
    </source>
</evidence>
<comment type="subcellular location">
    <subcellularLocation>
        <location evidence="1 7">Cell membrane</location>
        <topology evidence="1 7">Multi-pass membrane protein</topology>
    </subcellularLocation>
</comment>
<keyword evidence="4 7" id="KW-0812">Transmembrane</keyword>
<evidence type="ECO:0000256" key="5">
    <source>
        <dbReference type="ARBA" id="ARBA00022989"/>
    </source>
</evidence>
<dbReference type="PROSITE" id="PS50928">
    <property type="entry name" value="ABC_TM1"/>
    <property type="match status" value="1"/>
</dbReference>
<sequence>MTAPATKRRRLNPWHLLLAPTALIFLFPLVQLVMTSVEPEADINRFPPRFWPSRITFDGYVELFQQSGIIRWFLNTVIVSGTSVLAHLVLCSLAGYGFARLKFPGRNLGFLMIVATIMIPTQLLMIPTYVMFSRLGIINTLASAIVPWLASAFGIFLMRQFFLSLPVELEEAARLDGCSPYGTFWRVILPLARPALATLAIFTLIGSWNDLIWPLIAINDSHNYTLQLGLSDFLGTRRTRWSLLMAGNVVATAPLILFFMVAQKQFVATMTFSGLKG</sequence>
<evidence type="ECO:0000313" key="9">
    <source>
        <dbReference type="EMBL" id="GAA1666004.1"/>
    </source>
</evidence>
<organism evidence="9 10">
    <name type="scientific">Fodinicola feengrottensis</name>
    <dbReference type="NCBI Taxonomy" id="435914"/>
    <lineage>
        <taxon>Bacteria</taxon>
        <taxon>Bacillati</taxon>
        <taxon>Actinomycetota</taxon>
        <taxon>Actinomycetes</taxon>
        <taxon>Mycobacteriales</taxon>
        <taxon>Fodinicola</taxon>
    </lineage>
</organism>
<dbReference type="Pfam" id="PF00528">
    <property type="entry name" value="BPD_transp_1"/>
    <property type="match status" value="1"/>
</dbReference>
<keyword evidence="3" id="KW-1003">Cell membrane</keyword>
<proteinExistence type="inferred from homology"/>
<dbReference type="RefSeq" id="WP_163566686.1">
    <property type="nucleotide sequence ID" value="NZ_BAAANY010000005.1"/>
</dbReference>
<evidence type="ECO:0000256" key="6">
    <source>
        <dbReference type="ARBA" id="ARBA00023136"/>
    </source>
</evidence>
<dbReference type="Gene3D" id="1.10.3720.10">
    <property type="entry name" value="MetI-like"/>
    <property type="match status" value="1"/>
</dbReference>
<evidence type="ECO:0000313" key="10">
    <source>
        <dbReference type="Proteomes" id="UP001500618"/>
    </source>
</evidence>
<comment type="caution">
    <text evidence="9">The sequence shown here is derived from an EMBL/GenBank/DDBJ whole genome shotgun (WGS) entry which is preliminary data.</text>
</comment>
<dbReference type="Proteomes" id="UP001500618">
    <property type="component" value="Unassembled WGS sequence"/>
</dbReference>
<keyword evidence="5 7" id="KW-1133">Transmembrane helix</keyword>
<dbReference type="PANTHER" id="PTHR43744">
    <property type="entry name" value="ABC TRANSPORTER PERMEASE PROTEIN MG189-RELATED-RELATED"/>
    <property type="match status" value="1"/>
</dbReference>
<dbReference type="EMBL" id="BAAANY010000005">
    <property type="protein sequence ID" value="GAA1666004.1"/>
    <property type="molecule type" value="Genomic_DNA"/>
</dbReference>
<comment type="similarity">
    <text evidence="7">Belongs to the binding-protein-dependent transport system permease family.</text>
</comment>
<keyword evidence="6 7" id="KW-0472">Membrane</keyword>
<evidence type="ECO:0000256" key="3">
    <source>
        <dbReference type="ARBA" id="ARBA00022475"/>
    </source>
</evidence>
<dbReference type="SUPFAM" id="SSF161098">
    <property type="entry name" value="MetI-like"/>
    <property type="match status" value="1"/>
</dbReference>
<gene>
    <name evidence="9" type="ORF">GCM10009765_14410</name>
</gene>
<evidence type="ECO:0000256" key="1">
    <source>
        <dbReference type="ARBA" id="ARBA00004651"/>
    </source>
</evidence>
<feature type="transmembrane region" description="Helical" evidence="7">
    <location>
        <begin position="241"/>
        <end position="262"/>
    </location>
</feature>